<evidence type="ECO:0000256" key="1">
    <source>
        <dbReference type="SAM" id="Coils"/>
    </source>
</evidence>
<feature type="transmembrane region" description="Helical" evidence="2">
    <location>
        <begin position="31"/>
        <end position="48"/>
    </location>
</feature>
<protein>
    <recommendedName>
        <fullName evidence="5">Chromosome partition protein Smc</fullName>
    </recommendedName>
</protein>
<feature type="coiled-coil region" evidence="1">
    <location>
        <begin position="92"/>
        <end position="231"/>
    </location>
</feature>
<keyword evidence="2" id="KW-0472">Membrane</keyword>
<dbReference type="Proteomes" id="UP000886667">
    <property type="component" value="Unassembled WGS sequence"/>
</dbReference>
<dbReference type="Gene3D" id="1.20.5.1000">
    <property type="entry name" value="arf6 gtpase in complex with a specific effector, jip4"/>
    <property type="match status" value="1"/>
</dbReference>
<sequence length="336" mass="39461">MIRMDDSFIDLRLNSQGTQGDDSFWPSFTDIMTVIVMIFMLAMVILLLRNMELLSQLRATMEAEQQAMELVRSTGEENETLEERLIAREHELTMLRMQLMQLQERSEEQEAAISSQRFQISQLNRERDELNSRVNTLTSERNLLNTQITRLSQESQRLRDQVSEANLSIKNLTADLDRANNRQAETLQDLEQLRITLTSKDEELLKALALNQEQDDQLSDLKEDYSDLKIQYNKLLRPARTAKGKTLVEVRYTKKGKQTRIEYKGPQDSRFKSISRNKLEQNLAGLKKQHNNLYVKVIIPKNSGLSYNEAWSFTNHMHRNYDYYYQEEAKKERIVE</sequence>
<accession>A0A9E4KDD6</accession>
<evidence type="ECO:0008006" key="5">
    <source>
        <dbReference type="Google" id="ProtNLM"/>
    </source>
</evidence>
<evidence type="ECO:0000256" key="2">
    <source>
        <dbReference type="SAM" id="Phobius"/>
    </source>
</evidence>
<dbReference type="AlphaFoldDB" id="A0A9E4KDD6"/>
<keyword evidence="1" id="KW-0175">Coiled coil</keyword>
<name>A0A9E4KDD6_9GAMM</name>
<keyword evidence="2" id="KW-1133">Transmembrane helix</keyword>
<keyword evidence="2" id="KW-0812">Transmembrane</keyword>
<reference evidence="3" key="1">
    <citation type="journal article" date="2021" name="Proc. Natl. Acad. Sci. U.S.A.">
        <title>Global biogeography of chemosynthetic symbionts reveals both localized and globally distributed symbiont groups. .</title>
        <authorList>
            <person name="Osvatic J.T."/>
            <person name="Wilkins L.G.E."/>
            <person name="Leibrecht L."/>
            <person name="Leray M."/>
            <person name="Zauner S."/>
            <person name="Polzin J."/>
            <person name="Camacho Y."/>
            <person name="Gros O."/>
            <person name="van Gils J.A."/>
            <person name="Eisen J.A."/>
            <person name="Petersen J.M."/>
            <person name="Yuen B."/>
        </authorList>
    </citation>
    <scope>NUCLEOTIDE SEQUENCE</scope>
    <source>
        <strain evidence="3">MAGclacostrist064TRANS</strain>
    </source>
</reference>
<organism evidence="3 4">
    <name type="scientific">Candidatus Thiodiazotropha taylori</name>
    <dbReference type="NCBI Taxonomy" id="2792791"/>
    <lineage>
        <taxon>Bacteria</taxon>
        <taxon>Pseudomonadati</taxon>
        <taxon>Pseudomonadota</taxon>
        <taxon>Gammaproteobacteria</taxon>
        <taxon>Chromatiales</taxon>
        <taxon>Sedimenticolaceae</taxon>
        <taxon>Candidatus Thiodiazotropha</taxon>
    </lineage>
</organism>
<evidence type="ECO:0000313" key="3">
    <source>
        <dbReference type="EMBL" id="MCG7947023.1"/>
    </source>
</evidence>
<dbReference type="EMBL" id="JAEPCM010000411">
    <property type="protein sequence ID" value="MCG7947023.1"/>
    <property type="molecule type" value="Genomic_DNA"/>
</dbReference>
<comment type="caution">
    <text evidence="3">The sequence shown here is derived from an EMBL/GenBank/DDBJ whole genome shotgun (WGS) entry which is preliminary data.</text>
</comment>
<gene>
    <name evidence="3" type="ORF">JAZ07_11830</name>
</gene>
<evidence type="ECO:0000313" key="4">
    <source>
        <dbReference type="Proteomes" id="UP000886667"/>
    </source>
</evidence>
<proteinExistence type="predicted"/>